<proteinExistence type="predicted"/>
<keyword evidence="3" id="KW-1185">Reference proteome</keyword>
<dbReference type="Proteomes" id="UP000004367">
    <property type="component" value="Unassembled WGS sequence"/>
</dbReference>
<comment type="caution">
    <text evidence="2">The sequence shown here is derived from an EMBL/GenBank/DDBJ whole genome shotgun (WGS) entry which is preliminary data.</text>
</comment>
<name>H5UV29_9MICO</name>
<accession>H5UV29</accession>
<feature type="region of interest" description="Disordered" evidence="1">
    <location>
        <begin position="1"/>
        <end position="63"/>
    </location>
</feature>
<protein>
    <submittedName>
        <fullName evidence="2">Uncharacterized protein</fullName>
    </submittedName>
</protein>
<feature type="compositionally biased region" description="Acidic residues" evidence="1">
    <location>
        <begin position="43"/>
        <end position="52"/>
    </location>
</feature>
<dbReference type="AlphaFoldDB" id="H5UV29"/>
<evidence type="ECO:0000313" key="3">
    <source>
        <dbReference type="Proteomes" id="UP000004367"/>
    </source>
</evidence>
<sequence>MSGDAATHGDTERQGAGPHEGPGALPFPDPLPLLRGPRSNGDMGDELFENETETTMTREQAAAALHALADAPLVFSGSVSPLSASGSPARTGPSPSRASPTGPGTSCPDPAPRSAASGSPPSPRAAGVESCPAVPESPRVGRGRSSGTSAPPLRSRGDERCCDPTELDSYKFAL</sequence>
<dbReference type="EMBL" id="BAFE01000089">
    <property type="protein sequence ID" value="GAB49587.1"/>
    <property type="molecule type" value="Genomic_DNA"/>
</dbReference>
<feature type="compositionally biased region" description="Polar residues" evidence="1">
    <location>
        <begin position="93"/>
        <end position="104"/>
    </location>
</feature>
<feature type="compositionally biased region" description="Low complexity" evidence="1">
    <location>
        <begin position="77"/>
        <end position="89"/>
    </location>
</feature>
<feature type="region of interest" description="Disordered" evidence="1">
    <location>
        <begin position="77"/>
        <end position="164"/>
    </location>
</feature>
<evidence type="ECO:0000313" key="2">
    <source>
        <dbReference type="EMBL" id="GAB49587.1"/>
    </source>
</evidence>
<evidence type="ECO:0000256" key="1">
    <source>
        <dbReference type="SAM" id="MobiDB-lite"/>
    </source>
</evidence>
<organism evidence="2 3">
    <name type="scientific">Mobilicoccus pelagius NBRC 104925</name>
    <dbReference type="NCBI Taxonomy" id="1089455"/>
    <lineage>
        <taxon>Bacteria</taxon>
        <taxon>Bacillati</taxon>
        <taxon>Actinomycetota</taxon>
        <taxon>Actinomycetes</taxon>
        <taxon>Micrococcales</taxon>
        <taxon>Dermatophilaceae</taxon>
        <taxon>Mobilicoccus</taxon>
    </lineage>
</organism>
<reference evidence="2 3" key="1">
    <citation type="submission" date="2012-02" db="EMBL/GenBank/DDBJ databases">
        <title>Whole genome shotgun sequence of Mobilicoccus pelagius NBRC 104925.</title>
        <authorList>
            <person name="Yoshida Y."/>
            <person name="Hosoyama A."/>
            <person name="Tsuchikane K."/>
            <person name="Katsumata H."/>
            <person name="Yamazaki S."/>
            <person name="Fujita N."/>
        </authorList>
    </citation>
    <scope>NUCLEOTIDE SEQUENCE [LARGE SCALE GENOMIC DNA]</scope>
    <source>
        <strain evidence="2 3">NBRC 104925</strain>
    </source>
</reference>
<gene>
    <name evidence="2" type="ORF">MOPEL_130_01940</name>
</gene>
<feature type="compositionally biased region" description="Low complexity" evidence="1">
    <location>
        <begin position="112"/>
        <end position="127"/>
    </location>
</feature>